<dbReference type="AlphaFoldDB" id="V6TK67"/>
<dbReference type="VEuPathDB" id="GiardiaDB:GL50581_352"/>
<dbReference type="VEuPathDB" id="GiardiaDB:QR46_0454"/>
<reference evidence="1 2" key="2">
    <citation type="journal article" date="2013" name="Genome Biol. Evol.">
        <title>Genome sequencing of Giardia lamblia genotypes A2 and B isolates (DH and GS) and comparative analysis with the genomes of genotypes A1 and E (WB and Pig).</title>
        <authorList>
            <person name="Adam R.D."/>
            <person name="Dahlstrom E.W."/>
            <person name="Martens C.A."/>
            <person name="Bruno D.P."/>
            <person name="Barbian K.D."/>
            <person name="Ricklefs S.M."/>
            <person name="Hernandez M.M."/>
            <person name="Narla N.P."/>
            <person name="Patel R.B."/>
            <person name="Porcella S.F."/>
            <person name="Nash T.E."/>
        </authorList>
    </citation>
    <scope>NUCLEOTIDE SEQUENCE [LARGE SCALE GENOMIC DNA]</scope>
    <source>
        <strain evidence="1 2">DH</strain>
    </source>
</reference>
<protein>
    <submittedName>
        <fullName evidence="1">Uncharacterized protein</fullName>
    </submittedName>
</protein>
<dbReference type="VEuPathDB" id="GiardiaDB:GL50803_0016522"/>
<dbReference type="VEuPathDB" id="GiardiaDB:DHA2_151747"/>
<dbReference type="Proteomes" id="UP000018320">
    <property type="component" value="Unassembled WGS sequence"/>
</dbReference>
<reference evidence="2" key="1">
    <citation type="submission" date="2012-02" db="EMBL/GenBank/DDBJ databases">
        <title>Genome sequencing of Giardia lamblia Genotypes A2 and B isolates (DH and GS) and comparative analysis with the genomes of Genotypes A1 and E (WB and Pig).</title>
        <authorList>
            <person name="Adam R."/>
            <person name="Dahlstrom E."/>
            <person name="Martens C."/>
            <person name="Bruno D."/>
            <person name="Barbian K."/>
            <person name="Porcella S.F."/>
            <person name="Nash T."/>
        </authorList>
    </citation>
    <scope>NUCLEOTIDE SEQUENCE</scope>
    <source>
        <strain evidence="2">DH</strain>
    </source>
</reference>
<evidence type="ECO:0000313" key="2">
    <source>
        <dbReference type="Proteomes" id="UP000018320"/>
    </source>
</evidence>
<gene>
    <name evidence="1" type="ORF">DHA2_151747</name>
</gene>
<evidence type="ECO:0000313" key="1">
    <source>
        <dbReference type="EMBL" id="ESU37345.1"/>
    </source>
</evidence>
<accession>V6TK67</accession>
<comment type="caution">
    <text evidence="1">The sequence shown here is derived from an EMBL/GenBank/DDBJ whole genome shotgun (WGS) entry which is preliminary data.</text>
</comment>
<proteinExistence type="predicted"/>
<dbReference type="EMBL" id="AHGT01000028">
    <property type="protein sequence ID" value="ESU37345.1"/>
    <property type="molecule type" value="Genomic_DNA"/>
</dbReference>
<name>V6TK67_GIAIN</name>
<organism evidence="1 2">
    <name type="scientific">Giardia intestinalis</name>
    <name type="common">Giardia lamblia</name>
    <dbReference type="NCBI Taxonomy" id="5741"/>
    <lineage>
        <taxon>Eukaryota</taxon>
        <taxon>Metamonada</taxon>
        <taxon>Diplomonadida</taxon>
        <taxon>Hexamitidae</taxon>
        <taxon>Giardiinae</taxon>
        <taxon>Giardia</taxon>
    </lineage>
</organism>
<sequence>MSRWTFLRCLRTSSGIGISFGGSTNNHLEIKFKWFTILLGRLPRIAEMDGNPGEIEVINSREGATAELSGSVLRLACPGGIGHVQFRLRSATRLTVAIAISNCEGLDVTIGETTRERGDFDVRQGPQEAIFELDVPANQDVRVQWIDYYR</sequence>